<dbReference type="AlphaFoldDB" id="A0A8X6NKX3"/>
<keyword evidence="3" id="KW-1185">Reference proteome</keyword>
<comment type="caution">
    <text evidence="2">The sequence shown here is derived from an EMBL/GenBank/DDBJ whole genome shotgun (WGS) entry which is preliminary data.</text>
</comment>
<accession>A0A8X6NKX3</accession>
<reference evidence="2" key="1">
    <citation type="submission" date="2020-08" db="EMBL/GenBank/DDBJ databases">
        <title>Multicomponent nature underlies the extraordinary mechanical properties of spider dragline silk.</title>
        <authorList>
            <person name="Kono N."/>
            <person name="Nakamura H."/>
            <person name="Mori M."/>
            <person name="Yoshida Y."/>
            <person name="Ohtoshi R."/>
            <person name="Malay A.D."/>
            <person name="Moran D.A.P."/>
            <person name="Tomita M."/>
            <person name="Numata K."/>
            <person name="Arakawa K."/>
        </authorList>
    </citation>
    <scope>NUCLEOTIDE SEQUENCE</scope>
</reference>
<name>A0A8X6NKX3_NEPPI</name>
<organism evidence="2 3">
    <name type="scientific">Nephila pilipes</name>
    <name type="common">Giant wood spider</name>
    <name type="synonym">Nephila maculata</name>
    <dbReference type="NCBI Taxonomy" id="299642"/>
    <lineage>
        <taxon>Eukaryota</taxon>
        <taxon>Metazoa</taxon>
        <taxon>Ecdysozoa</taxon>
        <taxon>Arthropoda</taxon>
        <taxon>Chelicerata</taxon>
        <taxon>Arachnida</taxon>
        <taxon>Araneae</taxon>
        <taxon>Araneomorphae</taxon>
        <taxon>Entelegynae</taxon>
        <taxon>Araneoidea</taxon>
        <taxon>Nephilidae</taxon>
        <taxon>Nephila</taxon>
    </lineage>
</organism>
<evidence type="ECO:0000313" key="2">
    <source>
        <dbReference type="EMBL" id="GFT18434.1"/>
    </source>
</evidence>
<feature type="region of interest" description="Disordered" evidence="1">
    <location>
        <begin position="29"/>
        <end position="57"/>
    </location>
</feature>
<sequence length="108" mass="11821">MAQELSLRRKLGNSCGEIKQILRYFKMGKTARPDGQNRSSDPSIDWELKGGPNGGEKENLRIIPIGIKENGSLGSGAFPGKINFDPTPHLGMWIDGGRQQESNGEKIV</sequence>
<protein>
    <submittedName>
        <fullName evidence="2">Uncharacterized protein</fullName>
    </submittedName>
</protein>
<feature type="region of interest" description="Disordered" evidence="1">
    <location>
        <begin position="89"/>
        <end position="108"/>
    </location>
</feature>
<dbReference type="EMBL" id="BMAW01010347">
    <property type="protein sequence ID" value="GFT18434.1"/>
    <property type="molecule type" value="Genomic_DNA"/>
</dbReference>
<evidence type="ECO:0000313" key="3">
    <source>
        <dbReference type="Proteomes" id="UP000887013"/>
    </source>
</evidence>
<evidence type="ECO:0000256" key="1">
    <source>
        <dbReference type="SAM" id="MobiDB-lite"/>
    </source>
</evidence>
<dbReference type="Proteomes" id="UP000887013">
    <property type="component" value="Unassembled WGS sequence"/>
</dbReference>
<gene>
    <name evidence="2" type="ORF">NPIL_368401</name>
</gene>
<proteinExistence type="predicted"/>